<keyword evidence="1" id="KW-1133">Transmembrane helix</keyword>
<protein>
    <recommendedName>
        <fullName evidence="4">CTP synthetase</fullName>
    </recommendedName>
</protein>
<evidence type="ECO:0000313" key="3">
    <source>
        <dbReference type="Proteomes" id="UP000183974"/>
    </source>
</evidence>
<proteinExistence type="predicted"/>
<dbReference type="AlphaFoldDB" id="A0A1M7D013"/>
<sequence length="61" mass="6478">MLRLGFILYLFIGTTFAGSAMIAALVAGYDTTMPVIYSSIAGFVAAIPVAWLVARELYSGD</sequence>
<keyword evidence="1" id="KW-0472">Membrane</keyword>
<dbReference type="RefSeq" id="WP_073034725.1">
    <property type="nucleotide sequence ID" value="NZ_BMLR01000005.1"/>
</dbReference>
<accession>A0A1M7D013</accession>
<gene>
    <name evidence="2" type="ORF">SAMN05444398_10554</name>
</gene>
<keyword evidence="3" id="KW-1185">Reference proteome</keyword>
<dbReference type="EMBL" id="FRBR01000005">
    <property type="protein sequence ID" value="SHL72798.1"/>
    <property type="molecule type" value="Genomic_DNA"/>
</dbReference>
<reference evidence="2 3" key="1">
    <citation type="submission" date="2016-11" db="EMBL/GenBank/DDBJ databases">
        <authorList>
            <person name="Jaros S."/>
            <person name="Januszkiewicz K."/>
            <person name="Wedrychowicz H."/>
        </authorList>
    </citation>
    <scope>NUCLEOTIDE SEQUENCE [LARGE SCALE GENOMIC DNA]</scope>
    <source>
        <strain evidence="2 3">DSM 29589</strain>
    </source>
</reference>
<evidence type="ECO:0000256" key="1">
    <source>
        <dbReference type="SAM" id="Phobius"/>
    </source>
</evidence>
<feature type="transmembrane region" description="Helical" evidence="1">
    <location>
        <begin position="35"/>
        <end position="54"/>
    </location>
</feature>
<organism evidence="2 3">
    <name type="scientific">Roseovarius pacificus</name>
    <dbReference type="NCBI Taxonomy" id="337701"/>
    <lineage>
        <taxon>Bacteria</taxon>
        <taxon>Pseudomonadati</taxon>
        <taxon>Pseudomonadota</taxon>
        <taxon>Alphaproteobacteria</taxon>
        <taxon>Rhodobacterales</taxon>
        <taxon>Roseobacteraceae</taxon>
        <taxon>Roseovarius</taxon>
    </lineage>
</organism>
<dbReference type="OrthoDB" id="7510999at2"/>
<dbReference type="Proteomes" id="UP000183974">
    <property type="component" value="Unassembled WGS sequence"/>
</dbReference>
<feature type="transmembrane region" description="Helical" evidence="1">
    <location>
        <begin position="7"/>
        <end position="29"/>
    </location>
</feature>
<name>A0A1M7D013_9RHOB</name>
<evidence type="ECO:0008006" key="4">
    <source>
        <dbReference type="Google" id="ProtNLM"/>
    </source>
</evidence>
<dbReference type="STRING" id="337701.SAMN05444398_10554"/>
<keyword evidence="1" id="KW-0812">Transmembrane</keyword>
<evidence type="ECO:0000313" key="2">
    <source>
        <dbReference type="EMBL" id="SHL72798.1"/>
    </source>
</evidence>